<evidence type="ECO:0000259" key="2">
    <source>
        <dbReference type="Pfam" id="PF00326"/>
    </source>
</evidence>
<evidence type="ECO:0000313" key="4">
    <source>
        <dbReference type="Proteomes" id="UP001596065"/>
    </source>
</evidence>
<comment type="caution">
    <text evidence="3">The sequence shown here is derived from an EMBL/GenBank/DDBJ whole genome shotgun (WGS) entry which is preliminary data.</text>
</comment>
<dbReference type="PANTHER" id="PTHR42881:SF2">
    <property type="entry name" value="PROLYL ENDOPEPTIDASE"/>
    <property type="match status" value="1"/>
</dbReference>
<evidence type="ECO:0000313" key="3">
    <source>
        <dbReference type="EMBL" id="MFC5655184.1"/>
    </source>
</evidence>
<evidence type="ECO:0000256" key="1">
    <source>
        <dbReference type="SAM" id="MobiDB-lite"/>
    </source>
</evidence>
<dbReference type="Pfam" id="PF00326">
    <property type="entry name" value="Peptidase_S9"/>
    <property type="match status" value="1"/>
</dbReference>
<feature type="region of interest" description="Disordered" evidence="1">
    <location>
        <begin position="588"/>
        <end position="639"/>
    </location>
</feature>
<accession>A0ABW0WE67</accession>
<dbReference type="EC" id="3.4.-.-" evidence="3"/>
<keyword evidence="3" id="KW-0378">Hydrolase</keyword>
<feature type="domain" description="Peptidase S9 prolyl oligopeptidase catalytic" evidence="2">
    <location>
        <begin position="420"/>
        <end position="552"/>
    </location>
</feature>
<proteinExistence type="predicted"/>
<organism evidence="3 4">
    <name type="scientific">Streptomyces nogalater</name>
    <dbReference type="NCBI Taxonomy" id="38314"/>
    <lineage>
        <taxon>Bacteria</taxon>
        <taxon>Bacillati</taxon>
        <taxon>Actinomycetota</taxon>
        <taxon>Actinomycetes</taxon>
        <taxon>Kitasatosporales</taxon>
        <taxon>Streptomycetaceae</taxon>
        <taxon>Streptomyces</taxon>
    </lineage>
</organism>
<dbReference type="GO" id="GO:0016787">
    <property type="term" value="F:hydrolase activity"/>
    <property type="evidence" value="ECO:0007669"/>
    <property type="project" value="UniProtKB-KW"/>
</dbReference>
<feature type="compositionally biased region" description="Basic and acidic residues" evidence="1">
    <location>
        <begin position="588"/>
        <end position="631"/>
    </location>
</feature>
<protein>
    <submittedName>
        <fullName evidence="3">Alpha/beta hydrolase family protein</fullName>
        <ecNumber evidence="3">3.4.-.-</ecNumber>
    </submittedName>
</protein>
<reference evidence="4" key="1">
    <citation type="journal article" date="2019" name="Int. J. Syst. Evol. Microbiol.">
        <title>The Global Catalogue of Microorganisms (GCM) 10K type strain sequencing project: providing services to taxonomists for standard genome sequencing and annotation.</title>
        <authorList>
            <consortium name="The Broad Institute Genomics Platform"/>
            <consortium name="The Broad Institute Genome Sequencing Center for Infectious Disease"/>
            <person name="Wu L."/>
            <person name="Ma J."/>
        </authorList>
    </citation>
    <scope>NUCLEOTIDE SEQUENCE [LARGE SCALE GENOMIC DNA]</scope>
    <source>
        <strain evidence="4">KCTC 5701</strain>
    </source>
</reference>
<dbReference type="Gene3D" id="3.40.50.1820">
    <property type="entry name" value="alpha/beta hydrolase"/>
    <property type="match status" value="1"/>
</dbReference>
<keyword evidence="4" id="KW-1185">Reference proteome</keyword>
<dbReference type="PANTHER" id="PTHR42881">
    <property type="entry name" value="PROLYL ENDOPEPTIDASE"/>
    <property type="match status" value="1"/>
</dbReference>
<gene>
    <name evidence="3" type="ORF">ACFP3J_06725</name>
</gene>
<dbReference type="SUPFAM" id="SSF53474">
    <property type="entry name" value="alpha/beta-Hydrolases"/>
    <property type="match status" value="1"/>
</dbReference>
<dbReference type="InterPro" id="IPR001375">
    <property type="entry name" value="Peptidase_S9_cat"/>
</dbReference>
<dbReference type="EMBL" id="JBHSOE010000007">
    <property type="protein sequence ID" value="MFC5655184.1"/>
    <property type="molecule type" value="Genomic_DNA"/>
</dbReference>
<dbReference type="InterPro" id="IPR051167">
    <property type="entry name" value="Prolyl_oligopep/macrocyclase"/>
</dbReference>
<dbReference type="InterPro" id="IPR029058">
    <property type="entry name" value="AB_hydrolase_fold"/>
</dbReference>
<dbReference type="Proteomes" id="UP001596065">
    <property type="component" value="Unassembled WGS sequence"/>
</dbReference>
<sequence>MPEPVAVHGLLVVGAAGYWWQDTESGARLLCGDASGVGETGPPEGPDGLTALAVHPAGTGPAAVVYGRPGGDYGYLTEAGAPDRVLVRRPALVRLPRVPSATGGPARPGFVYTGFPPDARLEDPPVEGIRIAVHRTGEPFAHDRPVPLGDAPGALVTVEPTADPDAVLVKSTARGVTAHRLLRLTAGSGRPAVTELPAALSPRTRLVLGAHRWWRGEALGTPRAVLYALPPGETEPSAGQPVAFPDGTAPAWFWGTRQGVVVRAVVAGGAEALYRIDGDSPEPRLVAGGGPGESFPEVTAAPDADCALWLRVGRRPDGGTTGHVEQLLDGTPAPRVLRELPWPASAPRTTRFCAAGDGHRLPVQVSGTGGPVLLLEHGGLTALANAPLERALEDLARAGRLTLARAVTRSLVPAHRVPSGERGYNDLLHAARHLRGRIGAERPLLVLGHSMGAVGAARAVLLEPGLFDGWILRFPVTDLVGFPALGIGRYWTALLGDPSRPEQRDALAALSPLHLPLPAGPLPPVLIQTGTHDTRADARHGRRLAERLRDRASVTLSGYPVGHVERFCQAASRRAVAEVTAFILDRSASGHDRAASERDDAIVRDGTSGRDDSSVREDTCGRDDTRRDGASVRESASVHEGASVRDGVCVARDCASVTRDRAAVARDPEGASP</sequence>
<name>A0ABW0WE67_STRNO</name>